<dbReference type="InterPro" id="IPR000375">
    <property type="entry name" value="Dynamin_stalk"/>
</dbReference>
<name>A0A0V0R4B5_PSEPJ</name>
<dbReference type="InterPro" id="IPR022812">
    <property type="entry name" value="Dynamin"/>
</dbReference>
<feature type="domain" description="Dynamin-type G" evidence="6">
    <location>
        <begin position="31"/>
        <end position="305"/>
    </location>
</feature>
<feature type="compositionally biased region" description="Low complexity" evidence="4">
    <location>
        <begin position="708"/>
        <end position="721"/>
    </location>
</feature>
<dbReference type="PROSITE" id="PS51718">
    <property type="entry name" value="G_DYNAMIN_2"/>
    <property type="match status" value="1"/>
</dbReference>
<feature type="compositionally biased region" description="Polar residues" evidence="4">
    <location>
        <begin position="635"/>
        <end position="645"/>
    </location>
</feature>
<evidence type="ECO:0000256" key="3">
    <source>
        <dbReference type="RuleBase" id="RU003932"/>
    </source>
</evidence>
<dbReference type="GO" id="GO:0003924">
    <property type="term" value="F:GTPase activity"/>
    <property type="evidence" value="ECO:0007669"/>
    <property type="project" value="InterPro"/>
</dbReference>
<dbReference type="CDD" id="cd08771">
    <property type="entry name" value="DLP_1"/>
    <property type="match status" value="1"/>
</dbReference>
<dbReference type="FunFam" id="3.40.50.300:FF:001311">
    <property type="entry name" value="Dynamin-like protein-related"/>
    <property type="match status" value="1"/>
</dbReference>
<keyword evidence="8" id="KW-1185">Reference proteome</keyword>
<dbReference type="SMART" id="SM00053">
    <property type="entry name" value="DYNc"/>
    <property type="match status" value="1"/>
</dbReference>
<evidence type="ECO:0000259" key="6">
    <source>
        <dbReference type="PROSITE" id="PS51718"/>
    </source>
</evidence>
<organism evidence="7 8">
    <name type="scientific">Pseudocohnilembus persalinus</name>
    <name type="common">Ciliate</name>
    <dbReference type="NCBI Taxonomy" id="266149"/>
    <lineage>
        <taxon>Eukaryota</taxon>
        <taxon>Sar</taxon>
        <taxon>Alveolata</taxon>
        <taxon>Ciliophora</taxon>
        <taxon>Intramacronucleata</taxon>
        <taxon>Oligohymenophorea</taxon>
        <taxon>Scuticociliatia</taxon>
        <taxon>Philasterida</taxon>
        <taxon>Pseudocohnilembidae</taxon>
        <taxon>Pseudocohnilembus</taxon>
    </lineage>
</organism>
<dbReference type="PANTHER" id="PTHR11566:SF233">
    <property type="entry name" value="CHROMOSOME UNDETERMINED SCAFFOLD_59, WHOLE GENOME SHOTGUN SEQUENCE"/>
    <property type="match status" value="1"/>
</dbReference>
<evidence type="ECO:0000256" key="1">
    <source>
        <dbReference type="ARBA" id="ARBA00022741"/>
    </source>
</evidence>
<reference evidence="7 8" key="1">
    <citation type="journal article" date="2015" name="Sci. Rep.">
        <title>Genome of the facultative scuticociliatosis pathogen Pseudocohnilembus persalinus provides insight into its virulence through horizontal gene transfer.</title>
        <authorList>
            <person name="Xiong J."/>
            <person name="Wang G."/>
            <person name="Cheng J."/>
            <person name="Tian M."/>
            <person name="Pan X."/>
            <person name="Warren A."/>
            <person name="Jiang C."/>
            <person name="Yuan D."/>
            <person name="Miao W."/>
        </authorList>
    </citation>
    <scope>NUCLEOTIDE SEQUENCE [LARGE SCALE GENOMIC DNA]</scope>
    <source>
        <strain evidence="7">36N120E</strain>
    </source>
</reference>
<dbReference type="InterPro" id="IPR045063">
    <property type="entry name" value="Dynamin_N"/>
</dbReference>
<dbReference type="InterPro" id="IPR003130">
    <property type="entry name" value="GED"/>
</dbReference>
<dbReference type="PANTHER" id="PTHR11566">
    <property type="entry name" value="DYNAMIN"/>
    <property type="match status" value="1"/>
</dbReference>
<feature type="region of interest" description="Disordered" evidence="4">
    <location>
        <begin position="860"/>
        <end position="880"/>
    </location>
</feature>
<comment type="similarity">
    <text evidence="3">Belongs to the TRAFAC class dynamin-like GTPase superfamily. Dynamin/Fzo/YdjA family.</text>
</comment>
<dbReference type="InterPro" id="IPR030381">
    <property type="entry name" value="G_DYNAMIN_dom"/>
</dbReference>
<evidence type="ECO:0000259" key="5">
    <source>
        <dbReference type="PROSITE" id="PS51388"/>
    </source>
</evidence>
<dbReference type="PROSITE" id="PS51388">
    <property type="entry name" value="GED"/>
    <property type="match status" value="1"/>
</dbReference>
<dbReference type="AlphaFoldDB" id="A0A0V0R4B5"/>
<dbReference type="Gene3D" id="1.20.120.1240">
    <property type="entry name" value="Dynamin, middle domain"/>
    <property type="match status" value="1"/>
</dbReference>
<protein>
    <submittedName>
        <fullName evidence="7">p-loop containing nucleoside triphosphate hydrolase</fullName>
    </submittedName>
</protein>
<evidence type="ECO:0000313" key="7">
    <source>
        <dbReference type="EMBL" id="KRX09077.1"/>
    </source>
</evidence>
<keyword evidence="7" id="KW-0378">Hydrolase</keyword>
<dbReference type="Proteomes" id="UP000054937">
    <property type="component" value="Unassembled WGS sequence"/>
</dbReference>
<keyword evidence="2 3" id="KW-0342">GTP-binding</keyword>
<dbReference type="InterPro" id="IPR019762">
    <property type="entry name" value="Dynamin_GTPase_CS"/>
</dbReference>
<feature type="compositionally biased region" description="Polar residues" evidence="4">
    <location>
        <begin position="767"/>
        <end position="791"/>
    </location>
</feature>
<evidence type="ECO:0000256" key="4">
    <source>
        <dbReference type="SAM" id="MobiDB-lite"/>
    </source>
</evidence>
<dbReference type="InterPro" id="IPR020850">
    <property type="entry name" value="GED_dom"/>
</dbReference>
<dbReference type="GO" id="GO:0005874">
    <property type="term" value="C:microtubule"/>
    <property type="evidence" value="ECO:0007669"/>
    <property type="project" value="TreeGrafter"/>
</dbReference>
<comment type="caution">
    <text evidence="7">The sequence shown here is derived from an EMBL/GenBank/DDBJ whole genome shotgun (WGS) entry which is preliminary data.</text>
</comment>
<sequence>MSTAEEGYLFENLRKVITLVDKLRDIGLNKYISLPRVAVLGTQSAGKSSLLEQIVGLDFLPRGSGVVTRRPLEMRLVYVPKDQLPKPYATFEEIPNKKFEDFQEVKKNIEILTDKVAGGNKGIVDQPIILKIYSSTCPDLTMIDLPGITRIPLKGSEQPENIEQITKEMASRYCSDESTIILCVIPANQDISTSEGLQMAMKLDPEGQRTLGVITKIDIMDQGTDARKLLLGQDIDLKLGYVGVVNRTNQDIKNGKPVLKHLQDEKKYFSSHPVYSTLPEKYCGSSSLTKRVTEIFYIHIRKFLPKIDQEMNEQLREKEERLQKLGVPLPETDQERIQFLWKIVNEFIKQFKASLDGTYHKSTRKQRIPVGSEVRQILSELYQDHVEKKVCDIYSDRDIEKSIQLHEGDSIPGFPSLDAFMSLLVPQLRTLIDPAIECINDVYFLLEELTDNILEEILAKLPSLKQEIRENIIKELQSEKENTKNVIEDLLNSEINYVFTNDNEFLVKGGFQRPDSAKPQQQSKPMIVQLRQRIDSYFDVVIRSIRDSVPKMIGNFLVKKIQSQLRFTLFQTVNNGHKYFQYMKEPDYLVSEREKLREIIKTMKAAKQTIRKDPDLAYMFRDSSEVLEKQKEFSKTNAQQTKQVFQQGSSHHHRHNNSQHQNSSQQQQQQQEKRQVHSNSTQNQSQQRPTINEPSKNQNAINNMFGGQPTTQQRQQQPSQQKSNMFGDTKTTSKSNNNLFGNPSPSNKQQAQQQQQQQQQQKQQQANNLFGNPGSGSQKIKQNPPQSQGFVDNSIDKGVDKMMENKGVQDGLKKGANKGMYAAVDHYVPVKDKNGNNKVAEFMGNQAEKAMENEKVQNEIKNQAKAQTKQQVKKNPLQFW</sequence>
<dbReference type="OrthoDB" id="5061070at2759"/>
<dbReference type="PROSITE" id="PS00410">
    <property type="entry name" value="G_DYNAMIN_1"/>
    <property type="match status" value="1"/>
</dbReference>
<dbReference type="SUPFAM" id="SSF52540">
    <property type="entry name" value="P-loop containing nucleoside triphosphate hydrolases"/>
    <property type="match status" value="1"/>
</dbReference>
<feature type="compositionally biased region" description="Low complexity" evidence="4">
    <location>
        <begin position="748"/>
        <end position="766"/>
    </location>
</feature>
<evidence type="ECO:0000256" key="2">
    <source>
        <dbReference type="ARBA" id="ARBA00023134"/>
    </source>
</evidence>
<dbReference type="Pfam" id="PF00350">
    <property type="entry name" value="Dynamin_N"/>
    <property type="match status" value="1"/>
</dbReference>
<dbReference type="Pfam" id="PF02212">
    <property type="entry name" value="GED"/>
    <property type="match status" value="1"/>
</dbReference>
<feature type="region of interest" description="Disordered" evidence="4">
    <location>
        <begin position="629"/>
        <end position="794"/>
    </location>
</feature>
<dbReference type="Gene3D" id="3.40.50.300">
    <property type="entry name" value="P-loop containing nucleotide triphosphate hydrolases"/>
    <property type="match status" value="1"/>
</dbReference>
<proteinExistence type="inferred from homology"/>
<dbReference type="OMA" id="RRLNVYF"/>
<dbReference type="GO" id="GO:0016020">
    <property type="term" value="C:membrane"/>
    <property type="evidence" value="ECO:0007669"/>
    <property type="project" value="TreeGrafter"/>
</dbReference>
<feature type="compositionally biased region" description="Low complexity" evidence="4">
    <location>
        <begin position="658"/>
        <end position="670"/>
    </location>
</feature>
<accession>A0A0V0R4B5</accession>
<dbReference type="PRINTS" id="PR00195">
    <property type="entry name" value="DYNAMIN"/>
</dbReference>
<dbReference type="InterPro" id="IPR001401">
    <property type="entry name" value="Dynamin_GTPase"/>
</dbReference>
<dbReference type="GO" id="GO:0005525">
    <property type="term" value="F:GTP binding"/>
    <property type="evidence" value="ECO:0007669"/>
    <property type="project" value="UniProtKB-KW"/>
</dbReference>
<feature type="compositionally biased region" description="Polar residues" evidence="4">
    <location>
        <begin position="722"/>
        <end position="747"/>
    </location>
</feature>
<dbReference type="Pfam" id="PF01031">
    <property type="entry name" value="Dynamin_M"/>
    <property type="match status" value="1"/>
</dbReference>
<dbReference type="InParanoid" id="A0A0V0R4B5"/>
<keyword evidence="1 3" id="KW-0547">Nucleotide-binding</keyword>
<feature type="compositionally biased region" description="Low complexity" evidence="4">
    <location>
        <begin position="861"/>
        <end position="880"/>
    </location>
</feature>
<evidence type="ECO:0000313" key="8">
    <source>
        <dbReference type="Proteomes" id="UP000054937"/>
    </source>
</evidence>
<dbReference type="EMBL" id="LDAU01000055">
    <property type="protein sequence ID" value="KRX09077.1"/>
    <property type="molecule type" value="Genomic_DNA"/>
</dbReference>
<dbReference type="GO" id="GO:0008017">
    <property type="term" value="F:microtubule binding"/>
    <property type="evidence" value="ECO:0007669"/>
    <property type="project" value="TreeGrafter"/>
</dbReference>
<dbReference type="InterPro" id="IPR027417">
    <property type="entry name" value="P-loop_NTPase"/>
</dbReference>
<feature type="domain" description="GED" evidence="5">
    <location>
        <begin position="527"/>
        <end position="618"/>
    </location>
</feature>
<gene>
    <name evidence="7" type="ORF">PPERSA_01964</name>
</gene>
<feature type="compositionally biased region" description="Polar residues" evidence="4">
    <location>
        <begin position="677"/>
        <end position="702"/>
    </location>
</feature>
<dbReference type="GO" id="GO:0005737">
    <property type="term" value="C:cytoplasm"/>
    <property type="evidence" value="ECO:0007669"/>
    <property type="project" value="TreeGrafter"/>
</dbReference>